<dbReference type="OrthoDB" id="7432609at2"/>
<evidence type="ECO:0000313" key="2">
    <source>
        <dbReference type="Proteomes" id="UP000198992"/>
    </source>
</evidence>
<evidence type="ECO:0000313" key="1">
    <source>
        <dbReference type="EMBL" id="SEC89777.1"/>
    </source>
</evidence>
<organism evidence="1 2">
    <name type="scientific">Bradyrhizobium erythrophlei</name>
    <dbReference type="NCBI Taxonomy" id="1437360"/>
    <lineage>
        <taxon>Bacteria</taxon>
        <taxon>Pseudomonadati</taxon>
        <taxon>Pseudomonadota</taxon>
        <taxon>Alphaproteobacteria</taxon>
        <taxon>Hyphomicrobiales</taxon>
        <taxon>Nitrobacteraceae</taxon>
        <taxon>Bradyrhizobium</taxon>
    </lineage>
</organism>
<evidence type="ECO:0008006" key="3">
    <source>
        <dbReference type="Google" id="ProtNLM"/>
    </source>
</evidence>
<accession>A0A1H4W907</accession>
<reference evidence="1 2" key="1">
    <citation type="submission" date="2016-10" db="EMBL/GenBank/DDBJ databases">
        <authorList>
            <person name="de Groot N.N."/>
        </authorList>
    </citation>
    <scope>NUCLEOTIDE SEQUENCE [LARGE SCALE GENOMIC DNA]</scope>
    <source>
        <strain evidence="1 2">MT12</strain>
    </source>
</reference>
<name>A0A1H4W907_9BRAD</name>
<gene>
    <name evidence="1" type="ORF">SAMN05444164_3040</name>
</gene>
<dbReference type="RefSeq" id="WP_092116451.1">
    <property type="nucleotide sequence ID" value="NZ_FNTH01000001.1"/>
</dbReference>
<dbReference type="AlphaFoldDB" id="A0A1H4W907"/>
<dbReference type="Proteomes" id="UP000198992">
    <property type="component" value="Unassembled WGS sequence"/>
</dbReference>
<protein>
    <recommendedName>
        <fullName evidence="3">Type I restriction enzyme R protein N terminus (HSDR_N)</fullName>
    </recommendedName>
</protein>
<sequence length="178" mass="20217">MQTELNKVIAAVQEFYAQETFLLERDLGERTLTHRLAVYVERQFPGWQVDCNYDRLGERTLRLPRGSGSSTDDHLGKSIYPDIVVHQRDIPNNLLAIELRKDSNHQPLEHDQRKLQALTDPNVWFAYAMGVLVIVGRHGVSFSEIYAGGAIDSTTSRWFAARIRESGLAGRRDDGAQH</sequence>
<proteinExistence type="predicted"/>
<dbReference type="EMBL" id="FNTH01000001">
    <property type="protein sequence ID" value="SEC89777.1"/>
    <property type="molecule type" value="Genomic_DNA"/>
</dbReference>